<dbReference type="PANTHER" id="PTHR37477:SF1">
    <property type="entry name" value="COBALT-PRECORRIN-5A HYDROLASE"/>
    <property type="match status" value="1"/>
</dbReference>
<protein>
    <submittedName>
        <fullName evidence="2">Cobalamin biosynthesis protein</fullName>
    </submittedName>
</protein>
<accession>A0A7Z0MMP9</accession>
<gene>
    <name evidence="2" type="ORF">H0A75_00405</name>
</gene>
<evidence type="ECO:0000313" key="3">
    <source>
        <dbReference type="Proteomes" id="UP000537890"/>
    </source>
</evidence>
<organism evidence="2 3">
    <name type="scientific">Candidatus Methanofishera endochildressiae</name>
    <dbReference type="NCBI Taxonomy" id="2738884"/>
    <lineage>
        <taxon>Bacteria</taxon>
        <taxon>Pseudomonadati</taxon>
        <taxon>Pseudomonadota</taxon>
        <taxon>Gammaproteobacteria</taxon>
        <taxon>Candidatus Methanofishera</taxon>
    </lineage>
</organism>
<dbReference type="Proteomes" id="UP000537890">
    <property type="component" value="Unassembled WGS sequence"/>
</dbReference>
<reference evidence="2 3" key="1">
    <citation type="submission" date="2020-05" db="EMBL/GenBank/DDBJ databases">
        <title>Horizontal transmission and recombination maintain forever young bacterial symbiont genomes.</title>
        <authorList>
            <person name="Russell S.L."/>
            <person name="Pepper-Tunick E."/>
            <person name="Svedberg J."/>
            <person name="Byrne A."/>
            <person name="Ruelas Castillo J."/>
            <person name="Vollmers C."/>
            <person name="Beinart R.A."/>
            <person name="Corbett-Detig R."/>
        </authorList>
    </citation>
    <scope>NUCLEOTIDE SEQUENCE [LARGE SCALE GENOMIC DNA]</scope>
    <source>
        <strain evidence="2">4727-3</strain>
    </source>
</reference>
<sequence length="133" mass="14195">MKLALGLGCDRGTPLATVETAIQLALASASLNLEQVAFLASIDKKSDESAFIQLAEKYALPMQFYPAEKLAQVPVPSPSAVVMKYVGTPSVSEAAALLVANTDMTDLLVEKYKFRGEDGKNATVSIVKMRTNT</sequence>
<dbReference type="Gene3D" id="3.30.420.180">
    <property type="entry name" value="CobE/GbiG C-terminal domain"/>
    <property type="match status" value="1"/>
</dbReference>
<dbReference type="GO" id="GO:0009236">
    <property type="term" value="P:cobalamin biosynthetic process"/>
    <property type="evidence" value="ECO:0007669"/>
    <property type="project" value="InterPro"/>
</dbReference>
<comment type="caution">
    <text evidence="2">The sequence shown here is derived from an EMBL/GenBank/DDBJ whole genome shotgun (WGS) entry which is preliminary data.</text>
</comment>
<feature type="domain" description="CobE/GbiG C-terminal" evidence="1">
    <location>
        <begin position="3"/>
        <end position="126"/>
    </location>
</feature>
<dbReference type="EMBL" id="JACCHS010000002">
    <property type="protein sequence ID" value="NYT46393.1"/>
    <property type="molecule type" value="Genomic_DNA"/>
</dbReference>
<dbReference type="InterPro" id="IPR052553">
    <property type="entry name" value="CbiG_hydrolase"/>
</dbReference>
<dbReference type="AlphaFoldDB" id="A0A7Z0MMP9"/>
<evidence type="ECO:0000313" key="2">
    <source>
        <dbReference type="EMBL" id="NYT46393.1"/>
    </source>
</evidence>
<dbReference type="PANTHER" id="PTHR37477">
    <property type="entry name" value="COBALT-PRECORRIN-5A HYDROLASE"/>
    <property type="match status" value="1"/>
</dbReference>
<proteinExistence type="predicted"/>
<evidence type="ECO:0000259" key="1">
    <source>
        <dbReference type="Pfam" id="PF01890"/>
    </source>
</evidence>
<dbReference type="SUPFAM" id="SSF159664">
    <property type="entry name" value="CobE/GbiG C-terminal domain-like"/>
    <property type="match status" value="1"/>
</dbReference>
<name>A0A7Z0MMP9_9GAMM</name>
<dbReference type="Pfam" id="PF01890">
    <property type="entry name" value="CbiG_C"/>
    <property type="match status" value="1"/>
</dbReference>
<dbReference type="InterPro" id="IPR002750">
    <property type="entry name" value="CobE/GbiG_C"/>
</dbReference>
<dbReference type="InterPro" id="IPR036518">
    <property type="entry name" value="CobE/GbiG_C_sf"/>
</dbReference>